<accession>A0A6C0I7H8</accession>
<feature type="transmembrane region" description="Helical" evidence="1">
    <location>
        <begin position="12"/>
        <end position="29"/>
    </location>
</feature>
<reference evidence="2" key="1">
    <citation type="journal article" date="2020" name="Nature">
        <title>Giant virus diversity and host interactions through global metagenomics.</title>
        <authorList>
            <person name="Schulz F."/>
            <person name="Roux S."/>
            <person name="Paez-Espino D."/>
            <person name="Jungbluth S."/>
            <person name="Walsh D.A."/>
            <person name="Denef V.J."/>
            <person name="McMahon K.D."/>
            <person name="Konstantinidis K.T."/>
            <person name="Eloe-Fadrosh E.A."/>
            <person name="Kyrpides N.C."/>
            <person name="Woyke T."/>
        </authorList>
    </citation>
    <scope>NUCLEOTIDE SEQUENCE</scope>
    <source>
        <strain evidence="2">GVMAG-M-3300023184-24</strain>
    </source>
</reference>
<organism evidence="2">
    <name type="scientific">viral metagenome</name>
    <dbReference type="NCBI Taxonomy" id="1070528"/>
    <lineage>
        <taxon>unclassified sequences</taxon>
        <taxon>metagenomes</taxon>
        <taxon>organismal metagenomes</taxon>
    </lineage>
</organism>
<evidence type="ECO:0000313" key="2">
    <source>
        <dbReference type="EMBL" id="QHT88103.1"/>
    </source>
</evidence>
<name>A0A6C0I7H8_9ZZZZ</name>
<feature type="transmembrane region" description="Helical" evidence="1">
    <location>
        <begin position="49"/>
        <end position="69"/>
    </location>
</feature>
<sequence>MSINLSELSLKINQYTLIVSGIIMIGYLVSRSVIKAVGNNNGSNCPHIAGPIIACIMYGISFILLGAITWQSRNNIGKFRLGISVLLTALVFGSFIAYIPFIISINDKSSTECVKEANKEAIDYMELIMVGLLSIFLISAPFTTQLTSDQVSK</sequence>
<dbReference type="EMBL" id="MN740109">
    <property type="protein sequence ID" value="QHT88103.1"/>
    <property type="molecule type" value="Genomic_DNA"/>
</dbReference>
<evidence type="ECO:0000256" key="1">
    <source>
        <dbReference type="SAM" id="Phobius"/>
    </source>
</evidence>
<keyword evidence="1" id="KW-0472">Membrane</keyword>
<keyword evidence="1" id="KW-1133">Transmembrane helix</keyword>
<proteinExistence type="predicted"/>
<keyword evidence="1" id="KW-0812">Transmembrane</keyword>
<dbReference type="AlphaFoldDB" id="A0A6C0I7H8"/>
<protein>
    <submittedName>
        <fullName evidence="2">Uncharacterized protein</fullName>
    </submittedName>
</protein>
<feature type="transmembrane region" description="Helical" evidence="1">
    <location>
        <begin position="124"/>
        <end position="143"/>
    </location>
</feature>
<feature type="transmembrane region" description="Helical" evidence="1">
    <location>
        <begin position="81"/>
        <end position="104"/>
    </location>
</feature>